<proteinExistence type="predicted"/>
<sequence>MDASDTIRKNKAQALYVNQYAQFVRNNAGGDCGKLSTTCCYTTSTCIKNFPSFENKYDYYHGMNVCVSTCVSAPIPETGGSK</sequence>
<dbReference type="AlphaFoldDB" id="A0A6C0LR59"/>
<accession>A0A6C0LR59</accession>
<evidence type="ECO:0000313" key="1">
    <source>
        <dbReference type="EMBL" id="QHU32084.1"/>
    </source>
</evidence>
<organism evidence="1">
    <name type="scientific">viral metagenome</name>
    <dbReference type="NCBI Taxonomy" id="1070528"/>
    <lineage>
        <taxon>unclassified sequences</taxon>
        <taxon>metagenomes</taxon>
        <taxon>organismal metagenomes</taxon>
    </lineage>
</organism>
<dbReference type="EMBL" id="MN740535">
    <property type="protein sequence ID" value="QHU32084.1"/>
    <property type="molecule type" value="Genomic_DNA"/>
</dbReference>
<name>A0A6C0LR59_9ZZZZ</name>
<protein>
    <submittedName>
        <fullName evidence="1">Uncharacterized protein</fullName>
    </submittedName>
</protein>
<reference evidence="1" key="1">
    <citation type="journal article" date="2020" name="Nature">
        <title>Giant virus diversity and host interactions through global metagenomics.</title>
        <authorList>
            <person name="Schulz F."/>
            <person name="Roux S."/>
            <person name="Paez-Espino D."/>
            <person name="Jungbluth S."/>
            <person name="Walsh D.A."/>
            <person name="Denef V.J."/>
            <person name="McMahon K.D."/>
            <person name="Konstantinidis K.T."/>
            <person name="Eloe-Fadrosh E.A."/>
            <person name="Kyrpides N.C."/>
            <person name="Woyke T."/>
        </authorList>
    </citation>
    <scope>NUCLEOTIDE SEQUENCE</scope>
    <source>
        <strain evidence="1">GVMAG-M-3300027963-41</strain>
    </source>
</reference>